<evidence type="ECO:0000256" key="1">
    <source>
        <dbReference type="SAM" id="MobiDB-lite"/>
    </source>
</evidence>
<keyword evidence="3" id="KW-1185">Reference proteome</keyword>
<dbReference type="RefSeq" id="WP_233745197.1">
    <property type="nucleotide sequence ID" value="NZ_WUUU01000001.1"/>
</dbReference>
<feature type="region of interest" description="Disordered" evidence="1">
    <location>
        <begin position="91"/>
        <end position="125"/>
    </location>
</feature>
<dbReference type="Proteomes" id="UP000471521">
    <property type="component" value="Unassembled WGS sequence"/>
</dbReference>
<evidence type="ECO:0008006" key="4">
    <source>
        <dbReference type="Google" id="ProtNLM"/>
    </source>
</evidence>
<name>A0A6B0SBN8_9EURY</name>
<evidence type="ECO:0000313" key="2">
    <source>
        <dbReference type="EMBL" id="MXR19124.1"/>
    </source>
</evidence>
<proteinExistence type="predicted"/>
<sequence length="125" mass="14288">MTSEEKTRVDFNAPQSLVERADRAANLLDISRTQLLIDALQDELAELTNNDEFRSRLKQAYYDGRADYQTIEDLLGTEAAMRLKLLRDSIDRAPPEPVLDDELPSDNEFYDGEVETWSDSDESDT</sequence>
<organism evidence="2 3">
    <name type="scientific">Halobacterium bonnevillei</name>
    <dbReference type="NCBI Taxonomy" id="2692200"/>
    <lineage>
        <taxon>Archaea</taxon>
        <taxon>Methanobacteriati</taxon>
        <taxon>Methanobacteriota</taxon>
        <taxon>Stenosarchaea group</taxon>
        <taxon>Halobacteria</taxon>
        <taxon>Halobacteriales</taxon>
        <taxon>Halobacteriaceae</taxon>
        <taxon>Halobacterium</taxon>
    </lineage>
</organism>
<evidence type="ECO:0000313" key="3">
    <source>
        <dbReference type="Proteomes" id="UP000471521"/>
    </source>
</evidence>
<reference evidence="2 3" key="1">
    <citation type="submission" date="2019-12" db="EMBL/GenBank/DDBJ databases">
        <title>Isolation and characterization of three novel carbon monoxide-oxidizing members of Halobacteria from salione crusts and soils.</title>
        <authorList>
            <person name="Myers M.R."/>
            <person name="King G.M."/>
        </authorList>
    </citation>
    <scope>NUCLEOTIDE SEQUENCE [LARGE SCALE GENOMIC DNA]</scope>
    <source>
        <strain evidence="2 3">PCN9</strain>
    </source>
</reference>
<protein>
    <recommendedName>
        <fullName evidence="4">Ribbon-helix-helix protein CopG domain-containing protein</fullName>
    </recommendedName>
</protein>
<feature type="compositionally biased region" description="Acidic residues" evidence="1">
    <location>
        <begin position="98"/>
        <end position="125"/>
    </location>
</feature>
<dbReference type="AlphaFoldDB" id="A0A6B0SBN8"/>
<accession>A0A6B0SBN8</accession>
<comment type="caution">
    <text evidence="2">The sequence shown here is derived from an EMBL/GenBank/DDBJ whole genome shotgun (WGS) entry which is preliminary data.</text>
</comment>
<dbReference type="EMBL" id="WUUU01000001">
    <property type="protein sequence ID" value="MXR19124.1"/>
    <property type="molecule type" value="Genomic_DNA"/>
</dbReference>
<gene>
    <name evidence="2" type="ORF">GRX66_00330</name>
</gene>